<reference evidence="1 2" key="1">
    <citation type="submission" date="2018-08" db="EMBL/GenBank/DDBJ databases">
        <title>Lysobacter sp. zong2l5, whole genome shotgun sequence.</title>
        <authorList>
            <person name="Zhang X."/>
            <person name="Feng G."/>
            <person name="Zhu H."/>
        </authorList>
    </citation>
    <scope>NUCLEOTIDE SEQUENCE [LARGE SCALE GENOMIC DNA]</scope>
    <source>
        <strain evidence="2">zong2l5</strain>
    </source>
</reference>
<proteinExistence type="predicted"/>
<dbReference type="AlphaFoldDB" id="A0A371JWY1"/>
<dbReference type="EMBL" id="QTSU01000004">
    <property type="protein sequence ID" value="RDZ26162.1"/>
    <property type="molecule type" value="Genomic_DNA"/>
</dbReference>
<organism evidence="1 2">
    <name type="scientific">Lysobacter silvisoli</name>
    <dbReference type="NCBI Taxonomy" id="2293254"/>
    <lineage>
        <taxon>Bacteria</taxon>
        <taxon>Pseudomonadati</taxon>
        <taxon>Pseudomonadota</taxon>
        <taxon>Gammaproteobacteria</taxon>
        <taxon>Lysobacterales</taxon>
        <taxon>Lysobacteraceae</taxon>
        <taxon>Lysobacter</taxon>
    </lineage>
</organism>
<dbReference type="SUPFAM" id="SSF53335">
    <property type="entry name" value="S-adenosyl-L-methionine-dependent methyltransferases"/>
    <property type="match status" value="1"/>
</dbReference>
<dbReference type="Proteomes" id="UP000264492">
    <property type="component" value="Unassembled WGS sequence"/>
</dbReference>
<dbReference type="Pfam" id="PF13489">
    <property type="entry name" value="Methyltransf_23"/>
    <property type="match status" value="1"/>
</dbReference>
<dbReference type="OrthoDB" id="9804312at2"/>
<dbReference type="CDD" id="cd02440">
    <property type="entry name" value="AdoMet_MTases"/>
    <property type="match status" value="1"/>
</dbReference>
<comment type="caution">
    <text evidence="1">The sequence shown here is derived from an EMBL/GenBank/DDBJ whole genome shotgun (WGS) entry which is preliminary data.</text>
</comment>
<name>A0A371JWY1_9GAMM</name>
<dbReference type="RefSeq" id="WP_115861376.1">
    <property type="nucleotide sequence ID" value="NZ_QTSU01000004.1"/>
</dbReference>
<dbReference type="Gene3D" id="3.40.50.150">
    <property type="entry name" value="Vaccinia Virus protein VP39"/>
    <property type="match status" value="1"/>
</dbReference>
<evidence type="ECO:0000313" key="2">
    <source>
        <dbReference type="Proteomes" id="UP000264492"/>
    </source>
</evidence>
<dbReference type="GO" id="GO:0008168">
    <property type="term" value="F:methyltransferase activity"/>
    <property type="evidence" value="ECO:0007669"/>
    <property type="project" value="UniProtKB-KW"/>
</dbReference>
<dbReference type="InterPro" id="IPR029063">
    <property type="entry name" value="SAM-dependent_MTases_sf"/>
</dbReference>
<keyword evidence="1" id="KW-0808">Transferase</keyword>
<gene>
    <name evidence="1" type="ORF">DX914_17980</name>
</gene>
<keyword evidence="1" id="KW-0489">Methyltransferase</keyword>
<keyword evidence="2" id="KW-1185">Reference proteome</keyword>
<sequence>MPHPKTSNARTVAAYENCARAYAADVPPPTGWAAESLQQLADGLPAGSRVLEIGSGPGWDADFLEQRGVQVHRTDVTVTFCDLQIERGKQAQVLDVLTDDIAGRYDGIAMLCVLQHFERPDLDVVLRKFAGALHAGGLALLSYPLGEDEYWQKTDSGDYRVVRWTAAGLDRRLGAAGFTVVWDKEQQFDSGPWRAVLARSAA</sequence>
<evidence type="ECO:0000313" key="1">
    <source>
        <dbReference type="EMBL" id="RDZ26162.1"/>
    </source>
</evidence>
<accession>A0A371JWY1</accession>
<dbReference type="GO" id="GO:0032259">
    <property type="term" value="P:methylation"/>
    <property type="evidence" value="ECO:0007669"/>
    <property type="project" value="UniProtKB-KW"/>
</dbReference>
<protein>
    <submittedName>
        <fullName evidence="1">Class I SAM-dependent methyltransferase</fullName>
    </submittedName>
</protein>